<evidence type="ECO:0000256" key="6">
    <source>
        <dbReference type="SAM" id="MobiDB-lite"/>
    </source>
</evidence>
<dbReference type="Gene3D" id="2.130.10.10">
    <property type="entry name" value="YVTN repeat-like/Quinoprotein amine dehydrogenase"/>
    <property type="match status" value="1"/>
</dbReference>
<dbReference type="GO" id="GO:0045504">
    <property type="term" value="F:dynein heavy chain binding"/>
    <property type="evidence" value="ECO:0007669"/>
    <property type="project" value="TreeGrafter"/>
</dbReference>
<dbReference type="InterPro" id="IPR036322">
    <property type="entry name" value="WD40_repeat_dom_sf"/>
</dbReference>
<dbReference type="EMBL" id="GFXV01008058">
    <property type="protein sequence ID" value="MBW19863.1"/>
    <property type="molecule type" value="Transcribed_RNA"/>
</dbReference>
<organism evidence="7">
    <name type="scientific">Melanaphis sacchari</name>
    <dbReference type="NCBI Taxonomy" id="742174"/>
    <lineage>
        <taxon>Eukaryota</taxon>
        <taxon>Metazoa</taxon>
        <taxon>Ecdysozoa</taxon>
        <taxon>Arthropoda</taxon>
        <taxon>Hexapoda</taxon>
        <taxon>Insecta</taxon>
        <taxon>Pterygota</taxon>
        <taxon>Neoptera</taxon>
        <taxon>Paraneoptera</taxon>
        <taxon>Hemiptera</taxon>
        <taxon>Sternorrhyncha</taxon>
        <taxon>Aphidomorpha</taxon>
        <taxon>Aphidoidea</taxon>
        <taxon>Aphididae</taxon>
        <taxon>Aphidini</taxon>
        <taxon>Melanaphis</taxon>
    </lineage>
</organism>
<name>A0A2H8TZZ6_9HEMI</name>
<dbReference type="GO" id="GO:0045503">
    <property type="term" value="F:dynein light chain binding"/>
    <property type="evidence" value="ECO:0007669"/>
    <property type="project" value="TreeGrafter"/>
</dbReference>
<reference evidence="7" key="1">
    <citation type="submission" date="2017-10" db="EMBL/GenBank/DDBJ databases">
        <title>Transcriptome Assembly of Sugarcane Aphid Adults.</title>
        <authorList>
            <person name="Scully E.D."/>
            <person name="Palmer N.A."/>
            <person name="Geib S.M."/>
            <person name="Sarath G."/>
            <person name="Sattler S.E."/>
        </authorList>
    </citation>
    <scope>NUCLEOTIDE SEQUENCE</scope>
    <source>
        <tissue evidence="7">Whole body</tissue>
    </source>
</reference>
<evidence type="ECO:0000256" key="3">
    <source>
        <dbReference type="ARBA" id="ARBA00022574"/>
    </source>
</evidence>
<feature type="compositionally biased region" description="Low complexity" evidence="6">
    <location>
        <begin position="223"/>
        <end position="240"/>
    </location>
</feature>
<accession>A0A2H8TZZ6</accession>
<dbReference type="OrthoDB" id="4189at2759"/>
<protein>
    <submittedName>
        <fullName evidence="7">Cytoplasmic dynein 1 intermediate chain 2</fullName>
    </submittedName>
</protein>
<keyword evidence="2" id="KW-0963">Cytoplasm</keyword>
<gene>
    <name evidence="7" type="primary">Dync1i2</name>
</gene>
<evidence type="ECO:0000256" key="5">
    <source>
        <dbReference type="PROSITE-ProRule" id="PRU00221"/>
    </source>
</evidence>
<dbReference type="InterPro" id="IPR050687">
    <property type="entry name" value="Dynein_IC"/>
</dbReference>
<comment type="subcellular location">
    <subcellularLocation>
        <location evidence="1">Cytoplasm</location>
    </subcellularLocation>
</comment>
<feature type="repeat" description="WD" evidence="5">
    <location>
        <begin position="83"/>
        <end position="106"/>
    </location>
</feature>
<dbReference type="GO" id="GO:0010970">
    <property type="term" value="P:transport along microtubule"/>
    <property type="evidence" value="ECO:0007669"/>
    <property type="project" value="TreeGrafter"/>
</dbReference>
<keyword evidence="4" id="KW-0677">Repeat</keyword>
<sequence>MLTQPVERLDLTAKQSKSVSVSAFAFLHDDVNKFVFGSQEGAAYSACRHTKKAGVVESYESHIAPITAIDTHCAVGNTDFSHLFLTSSIDWTIKLWNIKESKPIHSFENNNDYVSSVAWSPVHPAVFAAIDVTGRLDLWNLNNNTESPTASTVLDNSPLLKSLMWSQNGTHLSVGDEYGKISVFQVGEQMTQPRHDDWSKLSNTLQELKSNQTDEMDKSINYSSGSVSSVFSRSSSILMK</sequence>
<dbReference type="PANTHER" id="PTHR12442">
    <property type="entry name" value="DYNEIN INTERMEDIATE CHAIN"/>
    <property type="match status" value="1"/>
</dbReference>
<keyword evidence="3 5" id="KW-0853">WD repeat</keyword>
<dbReference type="InterPro" id="IPR001680">
    <property type="entry name" value="WD40_rpt"/>
</dbReference>
<evidence type="ECO:0000256" key="1">
    <source>
        <dbReference type="ARBA" id="ARBA00004496"/>
    </source>
</evidence>
<evidence type="ECO:0000256" key="4">
    <source>
        <dbReference type="ARBA" id="ARBA00022737"/>
    </source>
</evidence>
<dbReference type="InterPro" id="IPR015943">
    <property type="entry name" value="WD40/YVTN_repeat-like_dom_sf"/>
</dbReference>
<dbReference type="SMART" id="SM00320">
    <property type="entry name" value="WD40"/>
    <property type="match status" value="3"/>
</dbReference>
<evidence type="ECO:0000313" key="7">
    <source>
        <dbReference type="EMBL" id="MBW19863.1"/>
    </source>
</evidence>
<proteinExistence type="predicted"/>
<evidence type="ECO:0000256" key="2">
    <source>
        <dbReference type="ARBA" id="ARBA00022490"/>
    </source>
</evidence>
<dbReference type="PROSITE" id="PS50082">
    <property type="entry name" value="WD_REPEATS_2"/>
    <property type="match status" value="1"/>
</dbReference>
<dbReference type="PANTHER" id="PTHR12442:SF22">
    <property type="entry name" value="CYTOPLASMIC DYNEIN 1 INTERMEDIATE CHAIN-RELATED"/>
    <property type="match status" value="1"/>
</dbReference>
<dbReference type="GO" id="GO:0005868">
    <property type="term" value="C:cytoplasmic dynein complex"/>
    <property type="evidence" value="ECO:0007669"/>
    <property type="project" value="TreeGrafter"/>
</dbReference>
<dbReference type="GO" id="GO:0005737">
    <property type="term" value="C:cytoplasm"/>
    <property type="evidence" value="ECO:0007669"/>
    <property type="project" value="UniProtKB-SubCell"/>
</dbReference>
<dbReference type="AlphaFoldDB" id="A0A2H8TZZ6"/>
<dbReference type="SUPFAM" id="SSF50978">
    <property type="entry name" value="WD40 repeat-like"/>
    <property type="match status" value="1"/>
</dbReference>
<feature type="region of interest" description="Disordered" evidence="6">
    <location>
        <begin position="210"/>
        <end position="240"/>
    </location>
</feature>